<evidence type="ECO:0000256" key="1">
    <source>
        <dbReference type="ARBA" id="ARBA00004906"/>
    </source>
</evidence>
<dbReference type="PROSITE" id="PS50069">
    <property type="entry name" value="CULLIN_2"/>
    <property type="match status" value="1"/>
</dbReference>
<comment type="similarity">
    <text evidence="2 12 13">Belongs to the cullin family.</text>
</comment>
<dbReference type="GO" id="GO:0032502">
    <property type="term" value="P:developmental process"/>
    <property type="evidence" value="ECO:0007669"/>
    <property type="project" value="UniProtKB-ARBA"/>
</dbReference>
<dbReference type="PANTHER" id="PTHR11932">
    <property type="entry name" value="CULLIN"/>
    <property type="match status" value="1"/>
</dbReference>
<dbReference type="GO" id="GO:0048511">
    <property type="term" value="P:rhythmic process"/>
    <property type="evidence" value="ECO:0007669"/>
    <property type="project" value="UniProtKB-KW"/>
</dbReference>
<dbReference type="GO" id="GO:0051246">
    <property type="term" value="P:regulation of protein metabolic process"/>
    <property type="evidence" value="ECO:0007669"/>
    <property type="project" value="UniProtKB-ARBA"/>
</dbReference>
<keyword evidence="8" id="KW-0832">Ubl conjugation</keyword>
<dbReference type="GO" id="GO:0031625">
    <property type="term" value="F:ubiquitin protein ligase binding"/>
    <property type="evidence" value="ECO:0007669"/>
    <property type="project" value="InterPro"/>
</dbReference>
<dbReference type="GO" id="GO:0031464">
    <property type="term" value="C:Cul4A-RING E3 ubiquitin ligase complex"/>
    <property type="evidence" value="ECO:0007669"/>
    <property type="project" value="UniProtKB-ARBA"/>
</dbReference>
<dbReference type="SMART" id="SM00884">
    <property type="entry name" value="Cullin_Nedd8"/>
    <property type="match status" value="1"/>
</dbReference>
<dbReference type="InterPro" id="IPR036388">
    <property type="entry name" value="WH-like_DNA-bd_sf"/>
</dbReference>
<dbReference type="Pfam" id="PF00888">
    <property type="entry name" value="Cullin"/>
    <property type="match status" value="1"/>
</dbReference>
<evidence type="ECO:0000313" key="16">
    <source>
        <dbReference type="Proteomes" id="UP000694568"/>
    </source>
</evidence>
<dbReference type="Gene3D" id="1.10.10.10">
    <property type="entry name" value="Winged helix-like DNA-binding domain superfamily/Winged helix DNA-binding domain"/>
    <property type="match status" value="1"/>
</dbReference>
<name>A0A8C9Z4L0_SANLU</name>
<dbReference type="AlphaFoldDB" id="A0A8C9Z4L0"/>
<keyword evidence="9" id="KW-0090">Biological rhythms</keyword>
<dbReference type="GO" id="GO:0034644">
    <property type="term" value="P:cellular response to UV"/>
    <property type="evidence" value="ECO:0007669"/>
    <property type="project" value="UniProtKB-ARBA"/>
</dbReference>
<dbReference type="InterPro" id="IPR036317">
    <property type="entry name" value="Cullin_homology_sf"/>
</dbReference>
<keyword evidence="6" id="KW-0227">DNA damage</keyword>
<dbReference type="FunFam" id="1.20.1310.10:FF:000004">
    <property type="entry name" value="Cullin 4B"/>
    <property type="match status" value="1"/>
</dbReference>
<keyword evidence="5" id="KW-0945">Host-virus interaction</keyword>
<evidence type="ECO:0000256" key="5">
    <source>
        <dbReference type="ARBA" id="ARBA00022581"/>
    </source>
</evidence>
<evidence type="ECO:0000256" key="12">
    <source>
        <dbReference type="PROSITE-ProRule" id="PRU00330"/>
    </source>
</evidence>
<dbReference type="GO" id="GO:0006281">
    <property type="term" value="P:DNA repair"/>
    <property type="evidence" value="ECO:0007669"/>
    <property type="project" value="UniProtKB-KW"/>
</dbReference>
<evidence type="ECO:0000256" key="3">
    <source>
        <dbReference type="ARBA" id="ARBA00022499"/>
    </source>
</evidence>
<evidence type="ECO:0000313" key="15">
    <source>
        <dbReference type="Ensembl" id="ENSSLUP00000034683.1"/>
    </source>
</evidence>
<evidence type="ECO:0000256" key="8">
    <source>
        <dbReference type="ARBA" id="ARBA00022843"/>
    </source>
</evidence>
<dbReference type="FunFam" id="3.30.230.130:FF:000001">
    <property type="entry name" value="Cullin 4A"/>
    <property type="match status" value="1"/>
</dbReference>
<dbReference type="Pfam" id="PF10557">
    <property type="entry name" value="Cullin_Nedd8"/>
    <property type="match status" value="1"/>
</dbReference>
<feature type="domain" description="Cullin family profile" evidence="14">
    <location>
        <begin position="403"/>
        <end position="631"/>
    </location>
</feature>
<keyword evidence="16" id="KW-1185">Reference proteome</keyword>
<sequence length="758" mass="88053">MAEDTRQDKRASFSAIPEHNTNGMARTSAVASSKSGASKKLVIKNFKDRPKLAENYTEDTWLKLRDAVGAIQNSTSIKYNLEELYQAVENLCSYKVSPTLYKQLRQVCEDHVQAQIQQFREYPSLDNLSFLKRMNRCWQDHCRQTIMIRSIFLFLDRTYVLQNSLLPSIWDTGLELFRTHIVSDSAVQKRTVDGILEQIELERNGETVDRSLIRSLLGMLSDLQVYKDSFEERFLIETNRLYAAEGQRLMQERDVPEYLHHVARRLEEENDRIMSYLDQSTQKPLISCVEKQLLGEHMTAMLQKGLSILLDGNRLTELVLLYQLFSKVKGGLPTLLQFWRDYIKSFGGEIVCTPEKDKDMVQDLLDFKDKMDNVAQSCFTRNEGFINAMKEAFEAFINKRPNKPAELIAKYVDSKLRAGNKEATEEELERILDKIMIIFRFIHGKDVFEAFYKKDLAKRLLVGKSASVDAEKSMLSKLKHECGAAFTSKLEGMFKDMELSKDIMIQFKQYIQNQSEPSNIELTVNILTMGHWPSYTPMEVHLPPEMVKLQEVFKLFYLGKHSGRKLQWQPTLGHAVLKAEFKEGKKEVQVSLFQTLVLLMFNEGEEFSVEEIRTATGIEEGELKRTLQSLACGKARVLNKNPRGKDVEDGDRFNFNNDFKHKLFRIKINQIQMKETVEEQVSTTERVFQDRQYQIDAAVVRIMKMRKTLSHNLLVSELYNQLKFPVKPGDLKKRIESLIDRDYMERDKETPNQYHYVA</sequence>
<dbReference type="InterPro" id="IPR059120">
    <property type="entry name" value="Cullin-like_AB"/>
</dbReference>
<reference evidence="15" key="1">
    <citation type="submission" date="2025-08" db="UniProtKB">
        <authorList>
            <consortium name="Ensembl"/>
        </authorList>
    </citation>
    <scope>IDENTIFICATION</scope>
</reference>
<proteinExistence type="inferred from homology"/>
<dbReference type="SUPFAM" id="SSF74788">
    <property type="entry name" value="Cullin repeat-like"/>
    <property type="match status" value="1"/>
</dbReference>
<dbReference type="UniPathway" id="UPA00143"/>
<evidence type="ECO:0000256" key="9">
    <source>
        <dbReference type="ARBA" id="ARBA00023108"/>
    </source>
</evidence>
<gene>
    <name evidence="15" type="primary">cul4a</name>
</gene>
<accession>A0A8C9Z4L0</accession>
<dbReference type="FunFam" id="1.20.1310.10:FF:000010">
    <property type="entry name" value="Cullin 4B"/>
    <property type="match status" value="1"/>
</dbReference>
<organism evidence="15 16">
    <name type="scientific">Sander lucioperca</name>
    <name type="common">Pike-perch</name>
    <name type="synonym">Perca lucioperca</name>
    <dbReference type="NCBI Taxonomy" id="283035"/>
    <lineage>
        <taxon>Eukaryota</taxon>
        <taxon>Metazoa</taxon>
        <taxon>Chordata</taxon>
        <taxon>Craniata</taxon>
        <taxon>Vertebrata</taxon>
        <taxon>Euteleostomi</taxon>
        <taxon>Actinopterygii</taxon>
        <taxon>Neopterygii</taxon>
        <taxon>Teleostei</taxon>
        <taxon>Neoteleostei</taxon>
        <taxon>Acanthomorphata</taxon>
        <taxon>Eupercaria</taxon>
        <taxon>Perciformes</taxon>
        <taxon>Percoidei</taxon>
        <taxon>Percidae</taxon>
        <taxon>Luciopercinae</taxon>
        <taxon>Sander</taxon>
    </lineage>
</organism>
<dbReference type="Gene3D" id="3.30.230.130">
    <property type="entry name" value="Cullin, Chain C, Domain 2"/>
    <property type="match status" value="1"/>
</dbReference>
<evidence type="ECO:0000256" key="11">
    <source>
        <dbReference type="ARBA" id="ARBA00068304"/>
    </source>
</evidence>
<dbReference type="FunFam" id="1.20.1310.10:FF:000003">
    <property type="entry name" value="Cullin 4A"/>
    <property type="match status" value="1"/>
</dbReference>
<dbReference type="PROSITE" id="PS01256">
    <property type="entry name" value="CULLIN_1"/>
    <property type="match status" value="1"/>
</dbReference>
<dbReference type="SUPFAM" id="SSF46785">
    <property type="entry name" value="Winged helix' DNA-binding domain"/>
    <property type="match status" value="1"/>
</dbReference>
<dbReference type="InterPro" id="IPR036390">
    <property type="entry name" value="WH_DNA-bd_sf"/>
</dbReference>
<evidence type="ECO:0000256" key="2">
    <source>
        <dbReference type="ARBA" id="ARBA00006019"/>
    </source>
</evidence>
<comment type="pathway">
    <text evidence="1">Protein modification; protein ubiquitination.</text>
</comment>
<dbReference type="GO" id="GO:0016567">
    <property type="term" value="P:protein ubiquitination"/>
    <property type="evidence" value="ECO:0007669"/>
    <property type="project" value="UniProtKB-UniPathway"/>
</dbReference>
<dbReference type="FunFam" id="1.20.1310.10:FF:000008">
    <property type="entry name" value="Cullin 4B"/>
    <property type="match status" value="1"/>
</dbReference>
<keyword evidence="7" id="KW-0833">Ubl conjugation pathway</keyword>
<evidence type="ECO:0000256" key="6">
    <source>
        <dbReference type="ARBA" id="ARBA00022763"/>
    </source>
</evidence>
<dbReference type="InterPro" id="IPR019559">
    <property type="entry name" value="Cullin_neddylation_domain"/>
</dbReference>
<dbReference type="Gene3D" id="1.20.1310.10">
    <property type="entry name" value="Cullin Repeats"/>
    <property type="match status" value="4"/>
</dbReference>
<dbReference type="GO" id="GO:0042254">
    <property type="term" value="P:ribosome biogenesis"/>
    <property type="evidence" value="ECO:0007669"/>
    <property type="project" value="UniProtKB-ARBA"/>
</dbReference>
<protein>
    <recommendedName>
        <fullName evidence="11">Cullin-4A</fullName>
    </recommendedName>
</protein>
<evidence type="ECO:0000256" key="7">
    <source>
        <dbReference type="ARBA" id="ARBA00022786"/>
    </source>
</evidence>
<dbReference type="SMART" id="SM00182">
    <property type="entry name" value="CULLIN"/>
    <property type="match status" value="1"/>
</dbReference>
<dbReference type="Ensembl" id="ENSSLUT00000035767.1">
    <property type="protein sequence ID" value="ENSSLUP00000034683.1"/>
    <property type="gene ID" value="ENSSLUG00000011727.1"/>
</dbReference>
<evidence type="ECO:0000256" key="4">
    <source>
        <dbReference type="ARBA" id="ARBA00022553"/>
    </source>
</evidence>
<reference evidence="15" key="2">
    <citation type="submission" date="2025-09" db="UniProtKB">
        <authorList>
            <consortium name="Ensembl"/>
        </authorList>
    </citation>
    <scope>IDENTIFICATION</scope>
</reference>
<dbReference type="InterPro" id="IPR001373">
    <property type="entry name" value="Cullin_N"/>
</dbReference>
<dbReference type="Proteomes" id="UP000694568">
    <property type="component" value="Unplaced"/>
</dbReference>
<dbReference type="GeneTree" id="ENSGT00940000156905"/>
<evidence type="ECO:0000256" key="13">
    <source>
        <dbReference type="RuleBase" id="RU003829"/>
    </source>
</evidence>
<dbReference type="Pfam" id="PF26557">
    <property type="entry name" value="Cullin_AB"/>
    <property type="match status" value="1"/>
</dbReference>
<dbReference type="InterPro" id="IPR016158">
    <property type="entry name" value="Cullin_homology"/>
</dbReference>
<dbReference type="FunFam" id="1.10.10.10:FF:000050">
    <property type="entry name" value="Cullin 4B"/>
    <property type="match status" value="1"/>
</dbReference>
<dbReference type="SUPFAM" id="SSF75632">
    <property type="entry name" value="Cullin homology domain"/>
    <property type="match status" value="1"/>
</dbReference>
<evidence type="ECO:0000259" key="14">
    <source>
        <dbReference type="PROSITE" id="PS50069"/>
    </source>
</evidence>
<keyword evidence="10" id="KW-0234">DNA repair</keyword>
<keyword evidence="4" id="KW-0597">Phosphoprotein</keyword>
<dbReference type="InterPro" id="IPR045093">
    <property type="entry name" value="Cullin"/>
</dbReference>
<evidence type="ECO:0000256" key="10">
    <source>
        <dbReference type="ARBA" id="ARBA00023204"/>
    </source>
</evidence>
<dbReference type="InterPro" id="IPR016157">
    <property type="entry name" value="Cullin_CS"/>
</dbReference>
<dbReference type="InterPro" id="IPR016159">
    <property type="entry name" value="Cullin_repeat-like_dom_sf"/>
</dbReference>
<dbReference type="GO" id="GO:0043161">
    <property type="term" value="P:proteasome-mediated ubiquitin-dependent protein catabolic process"/>
    <property type="evidence" value="ECO:0007669"/>
    <property type="project" value="UniProtKB-ARBA"/>
</dbReference>
<keyword evidence="3" id="KW-1017">Isopeptide bond</keyword>